<evidence type="ECO:0000313" key="2">
    <source>
        <dbReference type="EMBL" id="QWV59693.1"/>
    </source>
</evidence>
<dbReference type="KEGG" id="vg:5176458"/>
<proteinExistence type="predicted"/>
<organism evidence="1 3">
    <name type="scientific">Ectropis obliqua nucleopolyhedrovirus</name>
    <dbReference type="NCBI Taxonomy" id="59376"/>
    <lineage>
        <taxon>Viruses</taxon>
        <taxon>Viruses incertae sedis</taxon>
        <taxon>Naldaviricetes</taxon>
        <taxon>Lefavirales</taxon>
        <taxon>Baculoviridae</taxon>
        <taxon>Alphabaculovirus</taxon>
        <taxon>Alphabaculovirus ecobliquae</taxon>
    </lineage>
</organism>
<evidence type="ECO:0000313" key="1">
    <source>
        <dbReference type="EMBL" id="ABI35722.1"/>
    </source>
</evidence>
<sequence length="73" mass="8005">MSARVDDEAILQIILKNNLDLVDNTYLMLNVVDEKCGQIQAMCIGKIDSFQTVEKAPENSVSISSATSELQSD</sequence>
<dbReference type="EMBL" id="DQ837165">
    <property type="protein sequence ID" value="ABI35722.1"/>
    <property type="molecule type" value="Genomic_DNA"/>
</dbReference>
<name>A0EYU1_9ABAC</name>
<accession>A0EYU1</accession>
<dbReference type="InterPro" id="IPR009855">
    <property type="entry name" value="Baculo_LEF-10"/>
</dbReference>
<evidence type="ECO:0000313" key="3">
    <source>
        <dbReference type="Proteomes" id="UP000214344"/>
    </source>
</evidence>
<reference evidence="1 3" key="3">
    <citation type="journal article" date="2007" name="Virology">
        <title>Genome sequence and organization of a nucleopolyhedrovirus that infects the tea looper caterpillar, Ectropis obliqua.</title>
        <authorList>
            <person name="Ma X.C."/>
            <person name="Shang J.Y."/>
            <person name="Yang Z.N."/>
            <person name="Bao Y.Y."/>
            <person name="Xiao Q."/>
            <person name="Zhang C.X."/>
        </authorList>
    </citation>
    <scope>NUCLEOTIDE SEQUENCE [LARGE SCALE GENOMIC DNA]</scope>
    <source>
        <strain evidence="1 3">A1</strain>
    </source>
</reference>
<reference evidence="1 3" key="1">
    <citation type="journal article" date="2006" name="J. Microbiol.">
        <title>Morphological, phylogenetic and biological characteristics of Ectropis obliqua single-nucleocapsid nucleopolyhedrovirus.</title>
        <authorList>
            <person name="Ma X.C."/>
            <person name="Xu H.J."/>
            <person name="Tang M.J."/>
            <person name="Xiao Q."/>
            <person name="Hong J."/>
            <person name="Zhang C.X."/>
        </authorList>
    </citation>
    <scope>NUCLEOTIDE SEQUENCE [LARGE SCALE GENOMIC DNA]</scope>
    <source>
        <strain evidence="1 3">A1</strain>
    </source>
</reference>
<gene>
    <name evidence="2" type="ORF">QF4000107</name>
</gene>
<reference evidence="2" key="4">
    <citation type="submission" date="2021-06" db="EMBL/GenBank/DDBJ databases">
        <authorList>
            <person name="Xiao Q."/>
            <person name="Zhang X.X."/>
            <person name="Tang M.J."/>
        </authorList>
    </citation>
    <scope>NUCLEOTIDE SEQUENCE</scope>
    <source>
        <strain evidence="2">QF4</strain>
    </source>
</reference>
<dbReference type="Proteomes" id="UP000214344">
    <property type="component" value="Segment"/>
</dbReference>
<dbReference type="EMBL" id="MZ394738">
    <property type="protein sequence ID" value="QWV59693.1"/>
    <property type="molecule type" value="Genomic_DNA"/>
</dbReference>
<dbReference type="OrthoDB" id="26385at10239"/>
<reference evidence="1" key="2">
    <citation type="submission" date="2006-07" db="EMBL/GenBank/DDBJ databases">
        <authorList>
            <person name="Zhang C.-X."/>
            <person name="Yang Z.-N."/>
            <person name="Ma X.-C."/>
            <person name="Xiao Q."/>
        </authorList>
    </citation>
    <scope>NUCLEOTIDE SEQUENCE</scope>
    <source>
        <strain evidence="1">A1</strain>
    </source>
</reference>
<protein>
    <submittedName>
        <fullName evidence="1">Late expression factor 10</fullName>
    </submittedName>
</protein>
<keyword evidence="3" id="KW-1185">Reference proteome</keyword>
<dbReference type="RefSeq" id="YP_874231.1">
    <property type="nucleotide sequence ID" value="NC_008586.1"/>
</dbReference>
<dbReference type="Pfam" id="PF07206">
    <property type="entry name" value="Baculo_LEF-10"/>
    <property type="match status" value="1"/>
</dbReference>